<dbReference type="SUPFAM" id="SSF109854">
    <property type="entry name" value="DinB/YfiT-like putative metalloenzymes"/>
    <property type="match status" value="1"/>
</dbReference>
<dbReference type="KEGG" id="fpal:HYN49_02830"/>
<dbReference type="AlphaFoldDB" id="A0A2S1SES2"/>
<accession>A0A2S1SES2</accession>
<evidence type="ECO:0000313" key="5">
    <source>
        <dbReference type="Proteomes" id="UP000244937"/>
    </source>
</evidence>
<dbReference type="EMBL" id="CP029187">
    <property type="protein sequence ID" value="AWI24913.1"/>
    <property type="molecule type" value="Genomic_DNA"/>
</dbReference>
<comment type="similarity">
    <text evidence="1">Belongs to the DinB family.</text>
</comment>
<dbReference type="RefSeq" id="WP_108902709.1">
    <property type="nucleotide sequence ID" value="NZ_CP029187.1"/>
</dbReference>
<protein>
    <submittedName>
        <fullName evidence="4">Damage-inducible protein DinB</fullName>
    </submittedName>
</protein>
<dbReference type="InterPro" id="IPR034660">
    <property type="entry name" value="DinB/YfiT-like"/>
</dbReference>
<dbReference type="Proteomes" id="UP000244937">
    <property type="component" value="Chromosome"/>
</dbReference>
<dbReference type="GO" id="GO:0046872">
    <property type="term" value="F:metal ion binding"/>
    <property type="evidence" value="ECO:0007669"/>
    <property type="project" value="UniProtKB-KW"/>
</dbReference>
<reference evidence="4 5" key="1">
    <citation type="submission" date="2018-05" db="EMBL/GenBank/DDBJ databases">
        <title>Genome sequencing of Flavobacterium sp. HYN0049.</title>
        <authorList>
            <person name="Yi H."/>
            <person name="Baek C."/>
        </authorList>
    </citation>
    <scope>NUCLEOTIDE SEQUENCE [LARGE SCALE GENOMIC DNA]</scope>
    <source>
        <strain evidence="4 5">HYN0049</strain>
    </source>
</reference>
<evidence type="ECO:0000313" key="4">
    <source>
        <dbReference type="EMBL" id="AWI24913.1"/>
    </source>
</evidence>
<gene>
    <name evidence="4" type="ORF">HYN49_02830</name>
</gene>
<evidence type="ECO:0000256" key="2">
    <source>
        <dbReference type="ARBA" id="ARBA00022723"/>
    </source>
</evidence>
<dbReference type="Gene3D" id="1.20.120.450">
    <property type="entry name" value="dinb family like domain"/>
    <property type="match status" value="1"/>
</dbReference>
<evidence type="ECO:0000256" key="1">
    <source>
        <dbReference type="ARBA" id="ARBA00008635"/>
    </source>
</evidence>
<feature type="binding site" evidence="3">
    <location>
        <position position="141"/>
    </location>
    <ligand>
        <name>a divalent metal cation</name>
        <dbReference type="ChEBI" id="CHEBI:60240"/>
    </ligand>
</feature>
<name>A0A2S1SES2_9FLAO</name>
<organism evidence="4 5">
    <name type="scientific">Flavobacterium pallidum</name>
    <dbReference type="NCBI Taxonomy" id="2172098"/>
    <lineage>
        <taxon>Bacteria</taxon>
        <taxon>Pseudomonadati</taxon>
        <taxon>Bacteroidota</taxon>
        <taxon>Flavobacteriia</taxon>
        <taxon>Flavobacteriales</taxon>
        <taxon>Flavobacteriaceae</taxon>
        <taxon>Flavobacterium</taxon>
    </lineage>
</organism>
<keyword evidence="2 3" id="KW-0479">Metal-binding</keyword>
<keyword evidence="5" id="KW-1185">Reference proteome</keyword>
<sequence length="162" mass="18642">MNATAAETVQIITPSQLLTHWQGHRKLTRRVIDAFPEKDFFDYSIGGMRTASQLTLELLAIGAPALKAIVERDEKPYEEAGNALTTKAQFLEQWDKSTAIINDYFPQIPSEDFSKTFNLFGQYNSPIIHSVLYFVDNEIHHRGQMYVYLRGLGIEPPFFWER</sequence>
<dbReference type="InterPro" id="IPR007837">
    <property type="entry name" value="DinB"/>
</dbReference>
<dbReference type="OrthoDB" id="119432at2"/>
<proteinExistence type="inferred from homology"/>
<dbReference type="Pfam" id="PF05163">
    <property type="entry name" value="DinB"/>
    <property type="match status" value="1"/>
</dbReference>
<evidence type="ECO:0000256" key="3">
    <source>
        <dbReference type="PIRSR" id="PIRSR607837-1"/>
    </source>
</evidence>